<name>A0AAU7F885_9NEIS</name>
<dbReference type="AlphaFoldDB" id="A0AAU7F885"/>
<organism evidence="2">
    <name type="scientific">Chitinibacter mangrovi</name>
    <dbReference type="NCBI Taxonomy" id="3153927"/>
    <lineage>
        <taxon>Bacteria</taxon>
        <taxon>Pseudomonadati</taxon>
        <taxon>Pseudomonadota</taxon>
        <taxon>Betaproteobacteria</taxon>
        <taxon>Neisseriales</taxon>
        <taxon>Chitinibacteraceae</taxon>
        <taxon>Chitinibacter</taxon>
    </lineage>
</organism>
<dbReference type="PANTHER" id="PTHR36121:SF1">
    <property type="entry name" value="PROTEIN SXY"/>
    <property type="match status" value="1"/>
</dbReference>
<dbReference type="InterPro" id="IPR007077">
    <property type="entry name" value="TfoX_C"/>
</dbReference>
<proteinExistence type="predicted"/>
<dbReference type="PANTHER" id="PTHR36121">
    <property type="entry name" value="PROTEIN SXY"/>
    <property type="match status" value="1"/>
</dbReference>
<evidence type="ECO:0000313" key="2">
    <source>
        <dbReference type="EMBL" id="XBL99875.1"/>
    </source>
</evidence>
<gene>
    <name evidence="2" type="ORF">ABHF33_12485</name>
</gene>
<dbReference type="RefSeq" id="WP_348944258.1">
    <property type="nucleotide sequence ID" value="NZ_CP157355.1"/>
</dbReference>
<feature type="domain" description="TfoX C-terminal" evidence="1">
    <location>
        <begin position="2"/>
        <end position="76"/>
    </location>
</feature>
<dbReference type="Gene3D" id="1.10.150.20">
    <property type="entry name" value="5' to 3' exonuclease, C-terminal subdomain"/>
    <property type="match status" value="1"/>
</dbReference>
<dbReference type="KEGG" id="cmav:ABHF33_12485"/>
<dbReference type="EMBL" id="CP157355">
    <property type="protein sequence ID" value="XBL99875.1"/>
    <property type="molecule type" value="Genomic_DNA"/>
</dbReference>
<evidence type="ECO:0000259" key="1">
    <source>
        <dbReference type="Pfam" id="PF04994"/>
    </source>
</evidence>
<accession>A0AAU7F885</accession>
<sequence length="87" mass="9716">MEITNLKGLGPKSQQMLAQIGIENAAQLLAADPFELYAQLRRQQAGVSLNLLYAMIGAQENCAWQQIKRDRKTEILLRLDEMGCAPD</sequence>
<dbReference type="InterPro" id="IPR047525">
    <property type="entry name" value="TfoX-like"/>
</dbReference>
<protein>
    <submittedName>
        <fullName evidence="2">TfoX/Sxy family DNA transformation protein</fullName>
    </submittedName>
</protein>
<dbReference type="Pfam" id="PF04994">
    <property type="entry name" value="TfoX_C"/>
    <property type="match status" value="1"/>
</dbReference>
<reference evidence="2" key="1">
    <citation type="submission" date="2024-05" db="EMBL/GenBank/DDBJ databases">
        <authorList>
            <person name="Yang L."/>
            <person name="Pan L."/>
        </authorList>
    </citation>
    <scope>NUCLEOTIDE SEQUENCE</scope>
    <source>
        <strain evidence="2">FCG-7</strain>
    </source>
</reference>